<dbReference type="PANTHER" id="PTHR31350">
    <property type="entry name" value="SI:DKEY-261L7.2"/>
    <property type="match status" value="1"/>
</dbReference>
<keyword evidence="4" id="KW-1185">Reference proteome</keyword>
<dbReference type="InterPro" id="IPR032698">
    <property type="entry name" value="SirB1_N"/>
</dbReference>
<dbReference type="RefSeq" id="WP_010918031.1">
    <property type="nucleotide sequence ID" value="NC_011916.1"/>
</dbReference>
<dbReference type="EMBL" id="CP001340">
    <property type="protein sequence ID" value="ACL93608.1"/>
    <property type="molecule type" value="Genomic_DNA"/>
</dbReference>
<evidence type="ECO:0000259" key="2">
    <source>
        <dbReference type="Pfam" id="PF13369"/>
    </source>
</evidence>
<evidence type="ECO:0000256" key="1">
    <source>
        <dbReference type="ARBA" id="ARBA00007100"/>
    </source>
</evidence>
<sequence length="271" mass="29541">MTREEAEAILIKAGEGPDEGFPLFEAALACAVHDDPSRDTKAAVDLARDAVERLRRRAESESPEEAVAETLAGDLRLTGDVITYDHPDNADVIAIAHRRRGLPVALGVFYLHAARAVGLELYGVDFPGHFLLRIETDEGPLALDPFSEGRVVLPSELSRRALRTGLMPDVAARLELLMAPISDRAVLIRLQNNIFARAQQAKDWPRAERSALRRALLNPKDHRPWLDVAAAREGQGALAGALQALSRAQILDGGAAIAARAARERVRLRLN</sequence>
<dbReference type="KEGG" id="ccs:CCNA_00141"/>
<reference evidence="3 4" key="1">
    <citation type="journal article" date="2010" name="J. Bacteriol.">
        <title>The genetic basis of laboratory adaptation in Caulobacter crescentus.</title>
        <authorList>
            <person name="Marks M.E."/>
            <person name="Castro-Rojas C.M."/>
            <person name="Teiling C."/>
            <person name="Du L."/>
            <person name="Kapatral V."/>
            <person name="Walunas T.L."/>
            <person name="Crosson S."/>
        </authorList>
    </citation>
    <scope>NUCLEOTIDE SEQUENCE [LARGE SCALE GENOMIC DNA]</scope>
    <source>
        <strain evidence="4">NA1000 / CB15N</strain>
    </source>
</reference>
<organism evidence="3 4">
    <name type="scientific">Caulobacter vibrioides (strain NA1000 / CB15N)</name>
    <name type="common">Caulobacter crescentus</name>
    <dbReference type="NCBI Taxonomy" id="565050"/>
    <lineage>
        <taxon>Bacteria</taxon>
        <taxon>Pseudomonadati</taxon>
        <taxon>Pseudomonadota</taxon>
        <taxon>Alphaproteobacteria</taxon>
        <taxon>Caulobacterales</taxon>
        <taxon>Caulobacteraceae</taxon>
        <taxon>Caulobacter</taxon>
    </lineage>
</organism>
<dbReference type="GeneID" id="7332395"/>
<dbReference type="SMR" id="A0A0H3C4K3"/>
<dbReference type="Proteomes" id="UP000001364">
    <property type="component" value="Chromosome"/>
</dbReference>
<feature type="domain" description="Protein SirB1 N-terminal" evidence="2">
    <location>
        <begin position="46"/>
        <end position="191"/>
    </location>
</feature>
<protein>
    <submittedName>
        <fullName evidence="3">Tetratricopeptide repeat family protein</fullName>
    </submittedName>
</protein>
<evidence type="ECO:0000313" key="3">
    <source>
        <dbReference type="EMBL" id="ACL93608.1"/>
    </source>
</evidence>
<dbReference type="AlphaFoldDB" id="A0A0H3C4K3"/>
<accession>A0A0H3C4K3</accession>
<dbReference type="PATRIC" id="fig|565050.3.peg.140"/>
<evidence type="ECO:0000313" key="4">
    <source>
        <dbReference type="Proteomes" id="UP000001364"/>
    </source>
</evidence>
<name>A0A0H3C4K3_CAUVN</name>
<dbReference type="RefSeq" id="YP_002515516.1">
    <property type="nucleotide sequence ID" value="NC_011916.1"/>
</dbReference>
<proteinExistence type="inferred from homology"/>
<dbReference type="Pfam" id="PF13369">
    <property type="entry name" value="Transglut_core2"/>
    <property type="match status" value="1"/>
</dbReference>
<dbReference type="PANTHER" id="PTHR31350:SF21">
    <property type="entry name" value="F-BOX ONLY PROTEIN 21"/>
    <property type="match status" value="1"/>
</dbReference>
<dbReference type="HOGENOM" id="CLU_063810_2_0_5"/>
<dbReference type="OrthoDB" id="232498at2"/>
<gene>
    <name evidence="3" type="ordered locus">CCNA_00141</name>
</gene>
<comment type="similarity">
    <text evidence="1">Belongs to the UPF0162 family.</text>
</comment>